<dbReference type="PANTHER" id="PTHR42732:SF1">
    <property type="entry name" value="BETA-MANNOSIDASE"/>
    <property type="match status" value="1"/>
</dbReference>
<organism evidence="5 6">
    <name type="scientific">Vallitalea pronyensis</name>
    <dbReference type="NCBI Taxonomy" id="1348613"/>
    <lineage>
        <taxon>Bacteria</taxon>
        <taxon>Bacillati</taxon>
        <taxon>Bacillota</taxon>
        <taxon>Clostridia</taxon>
        <taxon>Lachnospirales</taxon>
        <taxon>Vallitaleaceae</taxon>
        <taxon>Vallitalea</taxon>
    </lineage>
</organism>
<feature type="domain" description="F5/8 type C" evidence="4">
    <location>
        <begin position="901"/>
        <end position="1037"/>
    </location>
</feature>
<dbReference type="GO" id="GO:0004553">
    <property type="term" value="F:hydrolase activity, hydrolyzing O-glycosyl compounds"/>
    <property type="evidence" value="ECO:0007669"/>
    <property type="project" value="InterPro"/>
</dbReference>
<accession>A0A8J8MHB7</accession>
<dbReference type="AlphaFoldDB" id="A0A8J8MHB7"/>
<sequence>MMRKEYDLSGSWICKLDPQDMGIKEKWFNQIIDGKTVMLPGTTNEFGLGEKLDVSQLTVKEQLKRLRQKYRYKGRAWYQKTITLPEDTNHLNSLLYFERVMFSSQVWIDGMELGVQDSLSTPHTYKVQKQRGKKYTTITICIDNRDVQKIGEFSSAYTDETQTIWNGIIGRMSWQMMNPISIQHMDCFTSLSKKNIRIKMHTITDIAIKTDGTKVQIILKDDGKQLEMWSEPIKLKSGDMVSEFTVNVDAQLKGWDEFTPHTYELTLNVLDHGGKICDSLSKHIGFRDIKVHQTQFSINDRVVFLRGTLECCIFPKTGYPPTTSPYWIKIFKTMKSYGLNHLRFHSWCPPEIAFECADAYGIYLQVEGPIWMDTWCEMTVGCEESHYTYLMDEAKRIVKHYASHPSFCLFSNGNELNGDFSLLHDIVHCFSEDKRFLSTLTSNWDRAVDELDEYFVAQTVDGIGLRGQYFLKELVEGTKLNYSEAVTKRNMPIVVHEVGQYCVYPQMSEIRKYDGCLIPTNFLCIYEDLKSKGLLDEADMFTSISGRLAVDLYKAEIEAALRTTGLGGVQLLDLHDFPGQGTATVGIIDAFWDTKGLIQPHQFKQFFSDVVPLVELDKYIWDTSDVLTFHVLIANYGNSDLVDATLRVSLIDKTGKTHKTRTIKKDFIPQGELKKLESLNDIELDIFTDNIELTLVVEILGTEIKNEWTLWVMKDSNPLQEKTFKIYNAYNVEMKKSIMMGEKILYLPSMDDFNHGKSSKYIPVFWSPVHFSSDDSCGTWINKEHEIFRDFPTQEYSNALWGYMIDHAFTVEYGYLSHELIPITRQIPNFNDNNRRSSLFEVMVGKSKVLFCGLDFRGQLKPEQIGLWNSILSYMEHDNNSCACSVTIDSFEQFHLAGESDAKKDLGGINLAIGKKAVADSELEESFSAQKGNEPIAHTLWKAADYEVGHWWQVDLGEVVYVKGTKVKFEKKANYLYVIQVSNDGIHWETASNQTGQTSMEQVRTDILNIEARYIKIVYNGLPEDVCAAHYSFEVYG</sequence>
<dbReference type="Gene3D" id="3.20.20.80">
    <property type="entry name" value="Glycosidases"/>
    <property type="match status" value="1"/>
</dbReference>
<dbReference type="PROSITE" id="PS50022">
    <property type="entry name" value="FA58C_3"/>
    <property type="match status" value="1"/>
</dbReference>
<evidence type="ECO:0000256" key="3">
    <source>
        <dbReference type="ARBA" id="ARBA00023295"/>
    </source>
</evidence>
<evidence type="ECO:0000313" key="6">
    <source>
        <dbReference type="Proteomes" id="UP000683246"/>
    </source>
</evidence>
<dbReference type="PANTHER" id="PTHR42732">
    <property type="entry name" value="BETA-GALACTOSIDASE"/>
    <property type="match status" value="1"/>
</dbReference>
<dbReference type="KEGG" id="vpy:HZI73_04540"/>
<dbReference type="GO" id="GO:0005975">
    <property type="term" value="P:carbohydrate metabolic process"/>
    <property type="evidence" value="ECO:0007669"/>
    <property type="project" value="InterPro"/>
</dbReference>
<comment type="similarity">
    <text evidence="1">Belongs to the glycosyl hydrolase 2 family.</text>
</comment>
<keyword evidence="6" id="KW-1185">Reference proteome</keyword>
<dbReference type="EMBL" id="CP058649">
    <property type="protein sequence ID" value="QUI21604.1"/>
    <property type="molecule type" value="Genomic_DNA"/>
</dbReference>
<dbReference type="Pfam" id="PF22633">
    <property type="entry name" value="F5_F8_type_C_2"/>
    <property type="match status" value="1"/>
</dbReference>
<evidence type="ECO:0000256" key="1">
    <source>
        <dbReference type="ARBA" id="ARBA00007401"/>
    </source>
</evidence>
<name>A0A8J8MHB7_9FIRM</name>
<dbReference type="InterPro" id="IPR008979">
    <property type="entry name" value="Galactose-bd-like_sf"/>
</dbReference>
<dbReference type="Gene3D" id="2.60.40.10">
    <property type="entry name" value="Immunoglobulins"/>
    <property type="match status" value="1"/>
</dbReference>
<dbReference type="InterPro" id="IPR036156">
    <property type="entry name" value="Beta-gal/glucu_dom_sf"/>
</dbReference>
<proteinExistence type="inferred from homology"/>
<dbReference type="SUPFAM" id="SSF49785">
    <property type="entry name" value="Galactose-binding domain-like"/>
    <property type="match status" value="2"/>
</dbReference>
<evidence type="ECO:0000256" key="2">
    <source>
        <dbReference type="ARBA" id="ARBA00022801"/>
    </source>
</evidence>
<evidence type="ECO:0000313" key="5">
    <source>
        <dbReference type="EMBL" id="QUI21604.1"/>
    </source>
</evidence>
<dbReference type="InterPro" id="IPR017853">
    <property type="entry name" value="GH"/>
</dbReference>
<dbReference type="SUPFAM" id="SSF49303">
    <property type="entry name" value="beta-Galactosidase/glucuronidase domain"/>
    <property type="match status" value="1"/>
</dbReference>
<dbReference type="InterPro" id="IPR006102">
    <property type="entry name" value="Ig-like_GH2"/>
</dbReference>
<gene>
    <name evidence="5" type="ORF">HZI73_04540</name>
</gene>
<keyword evidence="2" id="KW-0378">Hydrolase</keyword>
<dbReference type="InterPro" id="IPR000421">
    <property type="entry name" value="FA58C"/>
</dbReference>
<dbReference type="RefSeq" id="WP_212697074.1">
    <property type="nucleotide sequence ID" value="NZ_CP058649.1"/>
</dbReference>
<dbReference type="SUPFAM" id="SSF51445">
    <property type="entry name" value="(Trans)glycosidases"/>
    <property type="match status" value="1"/>
</dbReference>
<evidence type="ECO:0000259" key="4">
    <source>
        <dbReference type="PROSITE" id="PS50022"/>
    </source>
</evidence>
<dbReference type="Gene3D" id="2.60.120.260">
    <property type="entry name" value="Galactose-binding domain-like"/>
    <property type="match status" value="2"/>
</dbReference>
<dbReference type="Proteomes" id="UP000683246">
    <property type="component" value="Chromosome"/>
</dbReference>
<protein>
    <submittedName>
        <fullName evidence="5">Discoidin domain-containing protein</fullName>
    </submittedName>
</protein>
<dbReference type="Pfam" id="PF00703">
    <property type="entry name" value="Glyco_hydro_2"/>
    <property type="match status" value="1"/>
</dbReference>
<dbReference type="InterPro" id="IPR013783">
    <property type="entry name" value="Ig-like_fold"/>
</dbReference>
<reference evidence="5" key="1">
    <citation type="submission" date="2020-07" db="EMBL/GenBank/DDBJ databases">
        <title>Vallitalea pronyensis genome.</title>
        <authorList>
            <person name="Postec A."/>
        </authorList>
    </citation>
    <scope>NUCLEOTIDE SEQUENCE</scope>
    <source>
        <strain evidence="5">FatNI3</strain>
    </source>
</reference>
<keyword evidence="3" id="KW-0326">Glycosidase</keyword>
<dbReference type="InterPro" id="IPR051913">
    <property type="entry name" value="GH2_Domain-Containing"/>
</dbReference>